<evidence type="ECO:0000313" key="2">
    <source>
        <dbReference type="Proteomes" id="UP000233469"/>
    </source>
</evidence>
<proteinExistence type="predicted"/>
<comment type="caution">
    <text evidence="1">The sequence shown here is derived from an EMBL/GenBank/DDBJ whole genome shotgun (WGS) entry which is preliminary data.</text>
</comment>
<reference evidence="1 2" key="1">
    <citation type="submission" date="2016-04" db="EMBL/GenBank/DDBJ databases">
        <title>Genome analyses suggest a sexual origin of heterokaryosis in a supposedly ancient asexual fungus.</title>
        <authorList>
            <person name="Ropars J."/>
            <person name="Sedzielewska K."/>
            <person name="Noel J."/>
            <person name="Charron P."/>
            <person name="Farinelli L."/>
            <person name="Marton T."/>
            <person name="Kruger M."/>
            <person name="Pelin A."/>
            <person name="Brachmann A."/>
            <person name="Corradi N."/>
        </authorList>
    </citation>
    <scope>NUCLEOTIDE SEQUENCE [LARGE SCALE GENOMIC DNA]</scope>
    <source>
        <strain evidence="1 2">C2</strain>
    </source>
</reference>
<protein>
    <submittedName>
        <fullName evidence="1">Uncharacterized protein</fullName>
    </submittedName>
</protein>
<accession>A0A2N1MGC6</accession>
<sequence>MGDEVPRKTQFLVMEDNFNTNKKLFSDFSVFHNLYLDIDRRTKFFLKLKPFLLMDDLKLATKLGDIHLAIILYLGRRKEQYNNELQNNFIKELLENTQVSKLSISTQMMRPDLDNHFAIPSNCDDIIVAAPIHNELIEPNHFAAQTVTYDQPLPKMEKHQTDENPFRPVITPQTNQFMEGIETLPSINEELINRSPVNLDTETLIDISINPSNHDNTTSSSYMDSMWLLNQDIEMAENESMDVPLCNTTNYNRPDNHVTDHDTNDIVLAIDKCNINTSNYDKLIKDDDFFRPKHSFLPDIIKQNNDLLQLTNNAHQDGQDIKWVSPKNTKNPSLILKQMQNKESMHARPKDYYESYDAFIKLDDIDSYHNVNDKQAFIEINLNQIRGFIGTEVDKLNRQTPI</sequence>
<dbReference type="AlphaFoldDB" id="A0A2N1MGC6"/>
<dbReference type="EMBL" id="LLXL01002491">
    <property type="protein sequence ID" value="PKK60703.1"/>
    <property type="molecule type" value="Genomic_DNA"/>
</dbReference>
<gene>
    <name evidence="1" type="ORF">RhiirC2_792937</name>
</gene>
<reference evidence="1 2" key="2">
    <citation type="submission" date="2017-10" db="EMBL/GenBank/DDBJ databases">
        <title>Extensive intraspecific genome diversity in a model arbuscular mycorrhizal fungus.</title>
        <authorList>
            <person name="Chen E.C.H."/>
            <person name="Morin E."/>
            <person name="Baudet D."/>
            <person name="Noel J."/>
            <person name="Ndikumana S."/>
            <person name="Charron P."/>
            <person name="St-Onge C."/>
            <person name="Giorgi J."/>
            <person name="Grigoriev I.V."/>
            <person name="Roux C."/>
            <person name="Martin F.M."/>
            <person name="Corradi N."/>
        </authorList>
    </citation>
    <scope>NUCLEOTIDE SEQUENCE [LARGE SCALE GENOMIC DNA]</scope>
    <source>
        <strain evidence="1 2">C2</strain>
    </source>
</reference>
<dbReference type="Proteomes" id="UP000233469">
    <property type="component" value="Unassembled WGS sequence"/>
</dbReference>
<evidence type="ECO:0000313" key="1">
    <source>
        <dbReference type="EMBL" id="PKK60703.1"/>
    </source>
</evidence>
<dbReference type="VEuPathDB" id="FungiDB:FUN_018016"/>
<name>A0A2N1MGC6_9GLOM</name>
<organism evidence="1 2">
    <name type="scientific">Rhizophagus irregularis</name>
    <dbReference type="NCBI Taxonomy" id="588596"/>
    <lineage>
        <taxon>Eukaryota</taxon>
        <taxon>Fungi</taxon>
        <taxon>Fungi incertae sedis</taxon>
        <taxon>Mucoromycota</taxon>
        <taxon>Glomeromycotina</taxon>
        <taxon>Glomeromycetes</taxon>
        <taxon>Glomerales</taxon>
        <taxon>Glomeraceae</taxon>
        <taxon>Rhizophagus</taxon>
    </lineage>
</organism>